<dbReference type="InterPro" id="IPR008927">
    <property type="entry name" value="6-PGluconate_DH-like_C_sf"/>
</dbReference>
<evidence type="ECO:0000256" key="3">
    <source>
        <dbReference type="ARBA" id="ARBA00023002"/>
    </source>
</evidence>
<dbReference type="Proteomes" id="UP000007796">
    <property type="component" value="Unassembled WGS sequence"/>
</dbReference>
<dbReference type="SUPFAM" id="SSF51735">
    <property type="entry name" value="NAD(P)-binding Rossmann-fold domains"/>
    <property type="match status" value="1"/>
</dbReference>
<comment type="similarity">
    <text evidence="1">Belongs to the ketopantoate reductase family.</text>
</comment>
<accession>F0XPH1</accession>
<dbReference type="AlphaFoldDB" id="F0XPH1"/>
<dbReference type="InterPro" id="IPR036291">
    <property type="entry name" value="NAD(P)-bd_dom_sf"/>
</dbReference>
<dbReference type="Pfam" id="PF02558">
    <property type="entry name" value="ApbA"/>
    <property type="match status" value="1"/>
</dbReference>
<dbReference type="EMBL" id="GL629801">
    <property type="protein sequence ID" value="EFX00252.1"/>
    <property type="molecule type" value="Genomic_DNA"/>
</dbReference>
<name>F0XPH1_GROCL</name>
<evidence type="ECO:0000313" key="8">
    <source>
        <dbReference type="Proteomes" id="UP000007796"/>
    </source>
</evidence>
<dbReference type="OrthoDB" id="3609at2759"/>
<dbReference type="SUPFAM" id="SSF48179">
    <property type="entry name" value="6-phosphogluconate dehydrogenase C-terminal domain-like"/>
    <property type="match status" value="1"/>
</dbReference>
<dbReference type="Gene3D" id="3.40.50.720">
    <property type="entry name" value="NAD(P)-binding Rossmann-like Domain"/>
    <property type="match status" value="1"/>
</dbReference>
<dbReference type="NCBIfam" id="TIGR00745">
    <property type="entry name" value="apbA_panE"/>
    <property type="match status" value="1"/>
</dbReference>
<dbReference type="eggNOG" id="ENOG502QWBM">
    <property type="taxonomic scope" value="Eukaryota"/>
</dbReference>
<dbReference type="InterPro" id="IPR013752">
    <property type="entry name" value="KPA_reductase"/>
</dbReference>
<dbReference type="InParanoid" id="F0XPH1"/>
<evidence type="ECO:0000259" key="5">
    <source>
        <dbReference type="Pfam" id="PF02558"/>
    </source>
</evidence>
<dbReference type="GO" id="GO:0015940">
    <property type="term" value="P:pantothenate biosynthetic process"/>
    <property type="evidence" value="ECO:0007669"/>
    <property type="project" value="InterPro"/>
</dbReference>
<dbReference type="FunFam" id="1.10.1040.10:FF:000017">
    <property type="entry name" value="2-dehydropantoate 2-reductase"/>
    <property type="match status" value="1"/>
</dbReference>
<organism evidence="8">
    <name type="scientific">Grosmannia clavigera (strain kw1407 / UAMH 11150)</name>
    <name type="common">Blue stain fungus</name>
    <name type="synonym">Graphiocladiella clavigera</name>
    <dbReference type="NCBI Taxonomy" id="655863"/>
    <lineage>
        <taxon>Eukaryota</taxon>
        <taxon>Fungi</taxon>
        <taxon>Dikarya</taxon>
        <taxon>Ascomycota</taxon>
        <taxon>Pezizomycotina</taxon>
        <taxon>Sordariomycetes</taxon>
        <taxon>Sordariomycetidae</taxon>
        <taxon>Ophiostomatales</taxon>
        <taxon>Ophiostomataceae</taxon>
        <taxon>Leptographium</taxon>
    </lineage>
</organism>
<feature type="domain" description="Ketopantoate reductase N-terminal" evidence="5">
    <location>
        <begin position="33"/>
        <end position="195"/>
    </location>
</feature>
<evidence type="ECO:0000256" key="2">
    <source>
        <dbReference type="ARBA" id="ARBA00022857"/>
    </source>
</evidence>
<dbReference type="InterPro" id="IPR013328">
    <property type="entry name" value="6PGD_dom2"/>
</dbReference>
<keyword evidence="8" id="KW-1185">Reference proteome</keyword>
<dbReference type="STRING" id="655863.F0XPH1"/>
<evidence type="ECO:0000256" key="1">
    <source>
        <dbReference type="ARBA" id="ARBA00007870"/>
    </source>
</evidence>
<dbReference type="InterPro" id="IPR003710">
    <property type="entry name" value="ApbA"/>
</dbReference>
<keyword evidence="3" id="KW-0560">Oxidoreductase</keyword>
<reference evidence="7 8" key="1">
    <citation type="journal article" date="2011" name="Proc. Natl. Acad. Sci. U.S.A.">
        <title>Genome and transcriptome analyses of the mountain pine beetle-fungal symbiont Grosmannia clavigera, a lodgepole pine pathogen.</title>
        <authorList>
            <person name="DiGuistini S."/>
            <person name="Wang Y."/>
            <person name="Liao N.Y."/>
            <person name="Taylor G."/>
            <person name="Tanguay P."/>
            <person name="Feau N."/>
            <person name="Henrissat B."/>
            <person name="Chan S.K."/>
            <person name="Hesse-Orce U."/>
            <person name="Alamouti S.M."/>
            <person name="Tsui C.K.M."/>
            <person name="Docking R.T."/>
            <person name="Levasseur A."/>
            <person name="Haridas S."/>
            <person name="Robertson G."/>
            <person name="Birol I."/>
            <person name="Holt R.A."/>
            <person name="Marra M.A."/>
            <person name="Hamelin R.C."/>
            <person name="Hirst M."/>
            <person name="Jones S.J.M."/>
            <person name="Bohlmann J."/>
            <person name="Breuil C."/>
        </authorList>
    </citation>
    <scope>NUCLEOTIDE SEQUENCE [LARGE SCALE GENOMIC DNA]</scope>
    <source>
        <strain evidence="8">kw1407 / UAMH 11150</strain>
    </source>
</reference>
<feature type="region of interest" description="Disordered" evidence="4">
    <location>
        <begin position="1"/>
        <end position="26"/>
    </location>
</feature>
<dbReference type="InterPro" id="IPR013332">
    <property type="entry name" value="KPR_N"/>
</dbReference>
<dbReference type="GeneID" id="25980778"/>
<evidence type="ECO:0000256" key="4">
    <source>
        <dbReference type="SAM" id="MobiDB-lite"/>
    </source>
</evidence>
<feature type="domain" description="Ketopantoate reductase C-terminal" evidence="6">
    <location>
        <begin position="232"/>
        <end position="352"/>
    </location>
</feature>
<dbReference type="GO" id="GO:0008677">
    <property type="term" value="F:2-dehydropantoate 2-reductase activity"/>
    <property type="evidence" value="ECO:0007669"/>
    <property type="project" value="InterPro"/>
</dbReference>
<evidence type="ECO:0000313" key="7">
    <source>
        <dbReference type="EMBL" id="EFX00252.1"/>
    </source>
</evidence>
<dbReference type="RefSeq" id="XP_014169734.1">
    <property type="nucleotide sequence ID" value="XM_014314259.1"/>
</dbReference>
<dbReference type="Pfam" id="PF08546">
    <property type="entry name" value="ApbA_C"/>
    <property type="match status" value="1"/>
</dbReference>
<dbReference type="GO" id="GO:0005737">
    <property type="term" value="C:cytoplasm"/>
    <property type="evidence" value="ECO:0007669"/>
    <property type="project" value="TreeGrafter"/>
</dbReference>
<sequence>MTTESTMASKTAPNETSETSQTDGGMTPQQYRVCLIGSGGVGTIASLVLSKSQRAHVTVVLRSAYEHVTRHGWQVDSVDHGELAGWRPARVVDSVAAATREADDNGIPILYDYVVVCTKQQPPECGPTTPELIGPVVTAGHTTVVLIQNGMGIEEAVIAAWPTNVVMSSVSHIGSALRPPNTVVQTAPDVSQMGPHYHVGVPDAVSRARAQTFVDLYVAGGARACHLLQHRMQAARWEKLLWNGTFSPVCALTRANVGQVQRSGARDSLLLPMMWEIWHVAAAAGHPLPESVVPWMAGRLPDDCTFRPSMLLDLEAGRPMELDVILGYPTRLARRLGVATPVLDTAYRLLQVEQWKVLGE</sequence>
<dbReference type="Gene3D" id="1.10.1040.10">
    <property type="entry name" value="N-(1-d-carboxylethyl)-l-norvaline Dehydrogenase, domain 2"/>
    <property type="match status" value="1"/>
</dbReference>
<gene>
    <name evidence="7" type="ORF">CMQ_7254</name>
</gene>
<dbReference type="PANTHER" id="PTHR21708">
    <property type="entry name" value="PROBABLE 2-DEHYDROPANTOATE 2-REDUCTASE"/>
    <property type="match status" value="1"/>
</dbReference>
<dbReference type="PANTHER" id="PTHR21708:SF30">
    <property type="entry name" value="2-DEHYDROPANTOATE 2-REDUCTASE-RELATED"/>
    <property type="match status" value="1"/>
</dbReference>
<evidence type="ECO:0000259" key="6">
    <source>
        <dbReference type="Pfam" id="PF08546"/>
    </source>
</evidence>
<keyword evidence="2" id="KW-0521">NADP</keyword>
<dbReference type="HOGENOM" id="CLU_031468_2_1_1"/>
<proteinExistence type="inferred from homology"/>
<protein>
    <submittedName>
        <fullName evidence="7">2-dehydropantoate 2-reductase family</fullName>
    </submittedName>
</protein>
<dbReference type="InterPro" id="IPR051402">
    <property type="entry name" value="KPR-Related"/>
</dbReference>